<dbReference type="EMBL" id="BAAAQD010000002">
    <property type="protein sequence ID" value="GAA1503640.1"/>
    <property type="molecule type" value="Genomic_DNA"/>
</dbReference>
<dbReference type="RefSeq" id="WP_344501125.1">
    <property type="nucleotide sequence ID" value="NZ_BAAAQD010000002.1"/>
</dbReference>
<evidence type="ECO:0000313" key="3">
    <source>
        <dbReference type="Proteomes" id="UP001501470"/>
    </source>
</evidence>
<keyword evidence="3" id="KW-1185">Reference proteome</keyword>
<comment type="caution">
    <text evidence="2">The sequence shown here is derived from an EMBL/GenBank/DDBJ whole genome shotgun (WGS) entry which is preliminary data.</text>
</comment>
<sequence>MTTLTLHTANPDTMLSHMAFYGLSAILDDVGVEVRLDWTSGARPRPQLHTDCPDENTAAEIVHAHAQHYAADGSWVQQDIELGGTARGLMSPRLSQLRTTENWTRLQQARHTVLDTLTTDRRWLDLQQIAALGQPAYWRHNIKGEPLQDDGASRLDMQPRNQGSEIVGTRLRRLADTVAARKPHQILDGLRGDTITDEAGNNKPDSRTATGFAPPGPTDNAIAWCALWGISQLPTTLRTRTTAITTGHLGRNRREWFYAPVWHQPWRIARLRTILASAQLRTAAAAGLPLPTRTIDTLATTAAQAWLSARHVVGVMRFPIDRFGSDNAPERRAQRGDPSPTSVPRG</sequence>
<feature type="compositionally biased region" description="Basic and acidic residues" evidence="1">
    <location>
        <begin position="324"/>
        <end position="335"/>
    </location>
</feature>
<proteinExistence type="predicted"/>
<protein>
    <recommendedName>
        <fullName evidence="4">CRISPR-associated protein Csb3</fullName>
    </recommendedName>
</protein>
<organism evidence="2 3">
    <name type="scientific">Dactylosporangium maewongense</name>
    <dbReference type="NCBI Taxonomy" id="634393"/>
    <lineage>
        <taxon>Bacteria</taxon>
        <taxon>Bacillati</taxon>
        <taxon>Actinomycetota</taxon>
        <taxon>Actinomycetes</taxon>
        <taxon>Micromonosporales</taxon>
        <taxon>Micromonosporaceae</taxon>
        <taxon>Dactylosporangium</taxon>
    </lineage>
</organism>
<evidence type="ECO:0000256" key="1">
    <source>
        <dbReference type="SAM" id="MobiDB-lite"/>
    </source>
</evidence>
<evidence type="ECO:0000313" key="2">
    <source>
        <dbReference type="EMBL" id="GAA1503640.1"/>
    </source>
</evidence>
<feature type="region of interest" description="Disordered" evidence="1">
    <location>
        <begin position="192"/>
        <end position="215"/>
    </location>
</feature>
<dbReference type="Proteomes" id="UP001501470">
    <property type="component" value="Unassembled WGS sequence"/>
</dbReference>
<accession>A0ABN1ZSU6</accession>
<gene>
    <name evidence="2" type="ORF">GCM10009827_015930</name>
</gene>
<feature type="region of interest" description="Disordered" evidence="1">
    <location>
        <begin position="324"/>
        <end position="346"/>
    </location>
</feature>
<reference evidence="2 3" key="1">
    <citation type="journal article" date="2019" name="Int. J. Syst. Evol. Microbiol.">
        <title>The Global Catalogue of Microorganisms (GCM) 10K type strain sequencing project: providing services to taxonomists for standard genome sequencing and annotation.</title>
        <authorList>
            <consortium name="The Broad Institute Genomics Platform"/>
            <consortium name="The Broad Institute Genome Sequencing Center for Infectious Disease"/>
            <person name="Wu L."/>
            <person name="Ma J."/>
        </authorList>
    </citation>
    <scope>NUCLEOTIDE SEQUENCE [LARGE SCALE GENOMIC DNA]</scope>
    <source>
        <strain evidence="2 3">JCM 15933</strain>
    </source>
</reference>
<name>A0ABN1ZSU6_9ACTN</name>
<evidence type="ECO:0008006" key="4">
    <source>
        <dbReference type="Google" id="ProtNLM"/>
    </source>
</evidence>